<reference evidence="2 3" key="1">
    <citation type="submission" date="2024-02" db="EMBL/GenBank/DDBJ databases">
        <title>High-quality chromosome-scale genome assembly of Pensacola bahiagrass (Paspalum notatum Flugge var. saurae).</title>
        <authorList>
            <person name="Vega J.M."/>
            <person name="Podio M."/>
            <person name="Orjuela J."/>
            <person name="Siena L.A."/>
            <person name="Pessino S.C."/>
            <person name="Combes M.C."/>
            <person name="Mariac C."/>
            <person name="Albertini E."/>
            <person name="Pupilli F."/>
            <person name="Ortiz J.P.A."/>
            <person name="Leblanc O."/>
        </authorList>
    </citation>
    <scope>NUCLEOTIDE SEQUENCE [LARGE SCALE GENOMIC DNA]</scope>
    <source>
        <strain evidence="2">R1</strain>
        <tissue evidence="2">Leaf</tissue>
    </source>
</reference>
<dbReference type="AlphaFoldDB" id="A0AAQ3XB77"/>
<name>A0AAQ3XB77_PASNO</name>
<dbReference type="EMBL" id="CP144753">
    <property type="protein sequence ID" value="WVZ93231.1"/>
    <property type="molecule type" value="Genomic_DNA"/>
</dbReference>
<protein>
    <submittedName>
        <fullName evidence="2">Uncharacterized protein</fullName>
    </submittedName>
</protein>
<feature type="region of interest" description="Disordered" evidence="1">
    <location>
        <begin position="1"/>
        <end position="62"/>
    </location>
</feature>
<gene>
    <name evidence="2" type="ORF">U9M48_039229</name>
</gene>
<evidence type="ECO:0000313" key="2">
    <source>
        <dbReference type="EMBL" id="WVZ93231.1"/>
    </source>
</evidence>
<accession>A0AAQ3XB77</accession>
<evidence type="ECO:0000256" key="1">
    <source>
        <dbReference type="SAM" id="MobiDB-lite"/>
    </source>
</evidence>
<proteinExistence type="predicted"/>
<sequence length="162" mass="18102">MRKPLGRDLPGSIPRLARPGIPRDQTRRGSPTEDLEHNGDTSRALHSNSNKEEEPSMDLGDPLSAIFGSLTIQNQRTAGMAQQLNQVDERTQVIQQTQDEQYNRLLEIEATAQRTFDESQRFFHTMGTTRVASLKLGGTRIDNWVGRPGGWPPDPLTRSADP</sequence>
<evidence type="ECO:0000313" key="3">
    <source>
        <dbReference type="Proteomes" id="UP001341281"/>
    </source>
</evidence>
<dbReference type="Proteomes" id="UP001341281">
    <property type="component" value="Chromosome 09"/>
</dbReference>
<keyword evidence="3" id="KW-1185">Reference proteome</keyword>
<organism evidence="2 3">
    <name type="scientific">Paspalum notatum var. saurae</name>
    <dbReference type="NCBI Taxonomy" id="547442"/>
    <lineage>
        <taxon>Eukaryota</taxon>
        <taxon>Viridiplantae</taxon>
        <taxon>Streptophyta</taxon>
        <taxon>Embryophyta</taxon>
        <taxon>Tracheophyta</taxon>
        <taxon>Spermatophyta</taxon>
        <taxon>Magnoliopsida</taxon>
        <taxon>Liliopsida</taxon>
        <taxon>Poales</taxon>
        <taxon>Poaceae</taxon>
        <taxon>PACMAD clade</taxon>
        <taxon>Panicoideae</taxon>
        <taxon>Andropogonodae</taxon>
        <taxon>Paspaleae</taxon>
        <taxon>Paspalinae</taxon>
        <taxon>Paspalum</taxon>
    </lineage>
</organism>
<feature type="compositionally biased region" description="Basic and acidic residues" evidence="1">
    <location>
        <begin position="24"/>
        <end position="40"/>
    </location>
</feature>